<sequence length="101" mass="12066">AEEERIDADKWLSILNQVYDDLNYSPSQRIDYTIKFLNEEQKTWYEQNKDEVKDDWTLFRERLKQNSSNYKLTRTTAPSINISTLNNTEVVVLEDLIDAKF</sequence>
<dbReference type="EMBL" id="CAJOBE010067575">
    <property type="protein sequence ID" value="CAF4406333.1"/>
    <property type="molecule type" value="Genomic_DNA"/>
</dbReference>
<dbReference type="EMBL" id="CAJOAX010069811">
    <property type="protein sequence ID" value="CAF4369130.1"/>
    <property type="molecule type" value="Genomic_DNA"/>
</dbReference>
<evidence type="ECO:0000313" key="1">
    <source>
        <dbReference type="EMBL" id="CAF4369130.1"/>
    </source>
</evidence>
<proteinExistence type="predicted"/>
<dbReference type="Proteomes" id="UP000663874">
    <property type="component" value="Unassembled WGS sequence"/>
</dbReference>
<feature type="non-terminal residue" evidence="1">
    <location>
        <position position="1"/>
    </location>
</feature>
<gene>
    <name evidence="2" type="ORF">FNK824_LOCUS44129</name>
    <name evidence="1" type="ORF">OTI717_LOCUS44088</name>
</gene>
<name>A0A820M999_9BILA</name>
<dbReference type="AlphaFoldDB" id="A0A820M999"/>
<feature type="non-terminal residue" evidence="1">
    <location>
        <position position="101"/>
    </location>
</feature>
<organism evidence="1 3">
    <name type="scientific">Rotaria sordida</name>
    <dbReference type="NCBI Taxonomy" id="392033"/>
    <lineage>
        <taxon>Eukaryota</taxon>
        <taxon>Metazoa</taxon>
        <taxon>Spiralia</taxon>
        <taxon>Gnathifera</taxon>
        <taxon>Rotifera</taxon>
        <taxon>Eurotatoria</taxon>
        <taxon>Bdelloidea</taxon>
        <taxon>Philodinida</taxon>
        <taxon>Philodinidae</taxon>
        <taxon>Rotaria</taxon>
    </lineage>
</organism>
<comment type="caution">
    <text evidence="1">The sequence shown here is derived from an EMBL/GenBank/DDBJ whole genome shotgun (WGS) entry which is preliminary data.</text>
</comment>
<dbReference type="Proteomes" id="UP000663823">
    <property type="component" value="Unassembled WGS sequence"/>
</dbReference>
<protein>
    <submittedName>
        <fullName evidence="1">Uncharacterized protein</fullName>
    </submittedName>
</protein>
<accession>A0A820M999</accession>
<evidence type="ECO:0000313" key="3">
    <source>
        <dbReference type="Proteomes" id="UP000663823"/>
    </source>
</evidence>
<reference evidence="1" key="1">
    <citation type="submission" date="2021-02" db="EMBL/GenBank/DDBJ databases">
        <authorList>
            <person name="Nowell W R."/>
        </authorList>
    </citation>
    <scope>NUCLEOTIDE SEQUENCE</scope>
</reference>
<evidence type="ECO:0000313" key="2">
    <source>
        <dbReference type="EMBL" id="CAF4406333.1"/>
    </source>
</evidence>